<evidence type="ECO:0000313" key="2">
    <source>
        <dbReference type="Proteomes" id="UP000234681"/>
    </source>
</evidence>
<accession>A6JN46</accession>
<name>A6JN46_RAT</name>
<organism evidence="1 2">
    <name type="scientific">Rattus norvegicus</name>
    <name type="common">Rat</name>
    <dbReference type="NCBI Taxonomy" id="10116"/>
    <lineage>
        <taxon>Eukaryota</taxon>
        <taxon>Metazoa</taxon>
        <taxon>Chordata</taxon>
        <taxon>Craniata</taxon>
        <taxon>Vertebrata</taxon>
        <taxon>Euteleostomi</taxon>
        <taxon>Mammalia</taxon>
        <taxon>Eutheria</taxon>
        <taxon>Euarchontoglires</taxon>
        <taxon>Glires</taxon>
        <taxon>Rodentia</taxon>
        <taxon>Myomorpha</taxon>
        <taxon>Muroidea</taxon>
        <taxon>Muridae</taxon>
        <taxon>Murinae</taxon>
        <taxon>Rattus</taxon>
    </lineage>
</organism>
<reference evidence="1 2" key="1">
    <citation type="submission" date="2005-09" db="EMBL/GenBank/DDBJ databases">
        <authorList>
            <person name="Mural R.J."/>
            <person name="Li P.W."/>
            <person name="Adams M.D."/>
            <person name="Amanatides P.G."/>
            <person name="Baden-Tillson H."/>
            <person name="Barnstead M."/>
            <person name="Chin S.H."/>
            <person name="Dew I."/>
            <person name="Evans C.A."/>
            <person name="Ferriera S."/>
            <person name="Flanigan M."/>
            <person name="Fosler C."/>
            <person name="Glodek A."/>
            <person name="Gu Z."/>
            <person name="Holt R.A."/>
            <person name="Jennings D."/>
            <person name="Kraft C.L."/>
            <person name="Lu F."/>
            <person name="Nguyen T."/>
            <person name="Nusskern D.R."/>
            <person name="Pfannkoch C.M."/>
            <person name="Sitter C."/>
            <person name="Sutton G.G."/>
            <person name="Venter J.C."/>
            <person name="Wang Z."/>
            <person name="Woodage T."/>
            <person name="Zheng X.H."/>
            <person name="Zhong F."/>
        </authorList>
    </citation>
    <scope>NUCLEOTIDE SEQUENCE [LARGE SCALE GENOMIC DNA]</scope>
    <source>
        <strain>BN</strain>
        <strain evidence="2">Sprague-Dawley</strain>
    </source>
</reference>
<gene>
    <name evidence="1" type="ORF">rCG_31654</name>
</gene>
<dbReference type="AlphaFoldDB" id="A6JN46"/>
<evidence type="ECO:0000313" key="1">
    <source>
        <dbReference type="EMBL" id="EDL78520.1"/>
    </source>
</evidence>
<dbReference type="Proteomes" id="UP000234681">
    <property type="component" value="Chromosome 8"/>
</dbReference>
<proteinExistence type="predicted"/>
<sequence>MRYTHQTCLPQLHQFFVPHAGSQAHVHTLCLKNVSGMSSPLTPSETPTQLSVLINIPAMYGFRALGRVVTVVKLTLGPAWPSRLLVFINHCIKIKFESLI</sequence>
<dbReference type="EMBL" id="CH473993">
    <property type="protein sequence ID" value="EDL78520.1"/>
    <property type="molecule type" value="Genomic_DNA"/>
</dbReference>
<feature type="non-terminal residue" evidence="1">
    <location>
        <position position="100"/>
    </location>
</feature>
<protein>
    <submittedName>
        <fullName evidence="1">RCG31654</fullName>
    </submittedName>
</protein>